<accession>A0AAI9XHS1</accession>
<evidence type="ECO:0000313" key="1">
    <source>
        <dbReference type="EMBL" id="KAK1450584.1"/>
    </source>
</evidence>
<keyword evidence="2" id="KW-1185">Reference proteome</keyword>
<reference evidence="1 2" key="1">
    <citation type="submission" date="2016-10" db="EMBL/GenBank/DDBJ databases">
        <title>The genome sequence of Colletotrichum fioriniae PJ7.</title>
        <authorList>
            <person name="Baroncelli R."/>
        </authorList>
    </citation>
    <scope>NUCLEOTIDE SEQUENCE [LARGE SCALE GENOMIC DNA]</scope>
    <source>
        <strain evidence="1">Col 31</strain>
    </source>
</reference>
<evidence type="ECO:0000313" key="2">
    <source>
        <dbReference type="Proteomes" id="UP001239795"/>
    </source>
</evidence>
<dbReference type="EMBL" id="MLGG01000057">
    <property type="protein sequence ID" value="KAK1450584.1"/>
    <property type="molecule type" value="Genomic_DNA"/>
</dbReference>
<organism evidence="1 2">
    <name type="scientific">Colletotrichum melonis</name>
    <dbReference type="NCBI Taxonomy" id="1209925"/>
    <lineage>
        <taxon>Eukaryota</taxon>
        <taxon>Fungi</taxon>
        <taxon>Dikarya</taxon>
        <taxon>Ascomycota</taxon>
        <taxon>Pezizomycotina</taxon>
        <taxon>Sordariomycetes</taxon>
        <taxon>Hypocreomycetidae</taxon>
        <taxon>Glomerellales</taxon>
        <taxon>Glomerellaceae</taxon>
        <taxon>Colletotrichum</taxon>
        <taxon>Colletotrichum acutatum species complex</taxon>
    </lineage>
</organism>
<gene>
    <name evidence="1" type="ORF">CMEL01_07920</name>
</gene>
<proteinExistence type="predicted"/>
<protein>
    <submittedName>
        <fullName evidence="1">Uncharacterized protein</fullName>
    </submittedName>
</protein>
<dbReference type="AlphaFoldDB" id="A0AAI9XHS1"/>
<dbReference type="Proteomes" id="UP001239795">
    <property type="component" value="Unassembled WGS sequence"/>
</dbReference>
<comment type="caution">
    <text evidence="1">The sequence shown here is derived from an EMBL/GenBank/DDBJ whole genome shotgun (WGS) entry which is preliminary data.</text>
</comment>
<name>A0AAI9XHS1_9PEZI</name>
<sequence length="29" mass="3311">MRSRGVIIQHTVRSPPKSTVKLMDPNRCC</sequence>